<proteinExistence type="inferred from homology"/>
<reference evidence="9 10" key="1">
    <citation type="submission" date="2010-05" db="EMBL/GenBank/DDBJ databases">
        <title>The Genome Sequence of Thecamonas trahens ATCC 50062.</title>
        <authorList>
            <consortium name="The Broad Institute Genome Sequencing Platform"/>
            <person name="Russ C."/>
            <person name="Cuomo C."/>
            <person name="Shea T."/>
            <person name="Young S.K."/>
            <person name="Zeng Q."/>
            <person name="Koehrsen M."/>
            <person name="Haas B."/>
            <person name="Borodovsky M."/>
            <person name="Guigo R."/>
            <person name="Alvarado L."/>
            <person name="Berlin A."/>
            <person name="Bochicchio J."/>
            <person name="Borenstein D."/>
            <person name="Chapman S."/>
            <person name="Chen Z."/>
            <person name="Freedman E."/>
            <person name="Gellesch M."/>
            <person name="Goldberg J."/>
            <person name="Griggs A."/>
            <person name="Gujja S."/>
            <person name="Heilman E."/>
            <person name="Heiman D."/>
            <person name="Hepburn T."/>
            <person name="Howarth C."/>
            <person name="Jen D."/>
            <person name="Larson L."/>
            <person name="Mehta T."/>
            <person name="Park D."/>
            <person name="Pearson M."/>
            <person name="Roberts A."/>
            <person name="Saif S."/>
            <person name="Shenoy N."/>
            <person name="Sisk P."/>
            <person name="Stolte C."/>
            <person name="Sykes S."/>
            <person name="Thomson T."/>
            <person name="Walk T."/>
            <person name="White J."/>
            <person name="Yandava C."/>
            <person name="Burger G."/>
            <person name="Gray M.W."/>
            <person name="Holland P.W.H."/>
            <person name="King N."/>
            <person name="Lang F.B.F."/>
            <person name="Roger A.J."/>
            <person name="Ruiz-Trillo I."/>
            <person name="Lander E."/>
            <person name="Nusbaum C."/>
        </authorList>
    </citation>
    <scope>NUCLEOTIDE SEQUENCE [LARGE SCALE GENOMIC DNA]</scope>
    <source>
        <strain evidence="9 10">ATCC 50062</strain>
    </source>
</reference>
<dbReference type="PROSITE" id="PS50850">
    <property type="entry name" value="MFS"/>
    <property type="match status" value="1"/>
</dbReference>
<gene>
    <name evidence="9" type="ORF">AMSG_02564</name>
</gene>
<dbReference type="STRING" id="461836.A0A0L0D5Q6"/>
<feature type="transmembrane region" description="Helical" evidence="7">
    <location>
        <begin position="312"/>
        <end position="333"/>
    </location>
</feature>
<organism evidence="9 10">
    <name type="scientific">Thecamonas trahens ATCC 50062</name>
    <dbReference type="NCBI Taxonomy" id="461836"/>
    <lineage>
        <taxon>Eukaryota</taxon>
        <taxon>Apusozoa</taxon>
        <taxon>Apusomonadida</taxon>
        <taxon>Apusomonadidae</taxon>
        <taxon>Thecamonas</taxon>
    </lineage>
</organism>
<accession>A0A0L0D5Q6</accession>
<feature type="transmembrane region" description="Helical" evidence="7">
    <location>
        <begin position="82"/>
        <end position="102"/>
    </location>
</feature>
<dbReference type="InterPro" id="IPR044770">
    <property type="entry name" value="MFS_spinster-like"/>
</dbReference>
<evidence type="ECO:0000256" key="3">
    <source>
        <dbReference type="ARBA" id="ARBA00022692"/>
    </source>
</evidence>
<name>A0A0L0D5Q6_THETB</name>
<dbReference type="AlphaFoldDB" id="A0A0L0D5Q6"/>
<dbReference type="OrthoDB" id="66581at2759"/>
<evidence type="ECO:0000313" key="9">
    <source>
        <dbReference type="EMBL" id="KNC47540.1"/>
    </source>
</evidence>
<feature type="transmembrane region" description="Helical" evidence="7">
    <location>
        <begin position="134"/>
        <end position="155"/>
    </location>
</feature>
<dbReference type="eggNOG" id="KOG1330">
    <property type="taxonomic scope" value="Eukaryota"/>
</dbReference>
<dbReference type="PANTHER" id="PTHR23505">
    <property type="entry name" value="SPINSTER"/>
    <property type="match status" value="1"/>
</dbReference>
<evidence type="ECO:0000259" key="8">
    <source>
        <dbReference type="PROSITE" id="PS50850"/>
    </source>
</evidence>
<dbReference type="InterPro" id="IPR020846">
    <property type="entry name" value="MFS_dom"/>
</dbReference>
<keyword evidence="2" id="KW-0813">Transport</keyword>
<dbReference type="RefSeq" id="XP_013759472.1">
    <property type="nucleotide sequence ID" value="XM_013904018.1"/>
</dbReference>
<feature type="domain" description="Major facilitator superfamily (MFS) profile" evidence="8">
    <location>
        <begin position="44"/>
        <end position="513"/>
    </location>
</feature>
<evidence type="ECO:0000313" key="10">
    <source>
        <dbReference type="Proteomes" id="UP000054408"/>
    </source>
</evidence>
<dbReference type="Proteomes" id="UP000054408">
    <property type="component" value="Unassembled WGS sequence"/>
</dbReference>
<feature type="transmembrane region" description="Helical" evidence="7">
    <location>
        <begin position="109"/>
        <end position="128"/>
    </location>
</feature>
<dbReference type="GO" id="GO:0022857">
    <property type="term" value="F:transmembrane transporter activity"/>
    <property type="evidence" value="ECO:0007669"/>
    <property type="project" value="InterPro"/>
</dbReference>
<comment type="subcellular location">
    <subcellularLocation>
        <location evidence="1">Membrane</location>
        <topology evidence="1">Multi-pass membrane protein</topology>
    </subcellularLocation>
</comment>
<evidence type="ECO:0000256" key="6">
    <source>
        <dbReference type="ARBA" id="ARBA00024338"/>
    </source>
</evidence>
<evidence type="ECO:0000256" key="1">
    <source>
        <dbReference type="ARBA" id="ARBA00004141"/>
    </source>
</evidence>
<keyword evidence="10" id="KW-1185">Reference proteome</keyword>
<feature type="transmembrane region" description="Helical" evidence="7">
    <location>
        <begin position="167"/>
        <end position="186"/>
    </location>
</feature>
<keyword evidence="5 7" id="KW-0472">Membrane</keyword>
<evidence type="ECO:0000256" key="5">
    <source>
        <dbReference type="ARBA" id="ARBA00023136"/>
    </source>
</evidence>
<feature type="transmembrane region" description="Helical" evidence="7">
    <location>
        <begin position="418"/>
        <end position="444"/>
    </location>
</feature>
<dbReference type="Gene3D" id="1.20.1250.20">
    <property type="entry name" value="MFS general substrate transporter like domains"/>
    <property type="match status" value="1"/>
</dbReference>
<dbReference type="SUPFAM" id="SSF103473">
    <property type="entry name" value="MFS general substrate transporter"/>
    <property type="match status" value="1"/>
</dbReference>
<sequence>MGSGRGAGAGGAAGGGTGNGAGLYFDLPSSEKTTRQRFFGRRMVFFFLTVVNLLTYYDRGVIAALLLDIENHFDLDSTRGGLLGSVFMVGFMLASLIFAKYVHTVRPTYLLCIGLLIWCGATAYSGLAPSYVQLVIARSLTGVGEASFCGISPTMIDDIAPPKQRTVWLSIFFAAIPIGAGLGYIGSGVITRQAGLSWRWVFLTESMAMLPFALGILLLPYTSTSKDKSIRVAAPDVDPTIVSPFEGSLNPSDDSASAGAAAERAPLLAGAAQTRTGSLGNRSAAAAHSAESAADAESTFAQDFWTVLTNPVYGCICLAYAAYTFVFGGLAYWAPTFVQKRFDMSLDDATFGLGTITVGCGLVGTAAGGIIVDAVAKRRGGVKGMAGAALQIKFTLIYALLAVPPLFFAFWVNTAKMFFGLLVIAELLLFAITGPINGALLSAVSEYYRTLAMSMSIMCIHLLGDMPSPVIIGAVISATGSYRTSMLLLVAWYVWCLLFLAIALTLAHAALRKLLRKALLSRPTGA</sequence>
<feature type="transmembrane region" description="Helical" evidence="7">
    <location>
        <begin position="44"/>
        <end position="67"/>
    </location>
</feature>
<dbReference type="InterPro" id="IPR036259">
    <property type="entry name" value="MFS_trans_sf"/>
</dbReference>
<evidence type="ECO:0000256" key="7">
    <source>
        <dbReference type="SAM" id="Phobius"/>
    </source>
</evidence>
<keyword evidence="3 7" id="KW-0812">Transmembrane</keyword>
<dbReference type="Pfam" id="PF07690">
    <property type="entry name" value="MFS_1"/>
    <property type="match status" value="1"/>
</dbReference>
<feature type="transmembrane region" description="Helical" evidence="7">
    <location>
        <begin position="388"/>
        <end position="412"/>
    </location>
</feature>
<dbReference type="GeneID" id="25562233"/>
<feature type="transmembrane region" description="Helical" evidence="7">
    <location>
        <begin position="198"/>
        <end position="221"/>
    </location>
</feature>
<evidence type="ECO:0000256" key="2">
    <source>
        <dbReference type="ARBA" id="ARBA00022448"/>
    </source>
</evidence>
<dbReference type="EMBL" id="GL349447">
    <property type="protein sequence ID" value="KNC47540.1"/>
    <property type="molecule type" value="Genomic_DNA"/>
</dbReference>
<dbReference type="InterPro" id="IPR011701">
    <property type="entry name" value="MFS"/>
</dbReference>
<feature type="transmembrane region" description="Helical" evidence="7">
    <location>
        <begin position="456"/>
        <end position="478"/>
    </location>
</feature>
<comment type="similarity">
    <text evidence="6">Belongs to the major facilitator superfamily. Spinster (TC 2.A.1.49) family.</text>
</comment>
<feature type="transmembrane region" description="Helical" evidence="7">
    <location>
        <begin position="490"/>
        <end position="511"/>
    </location>
</feature>
<dbReference type="OMA" id="YICAAGL"/>
<protein>
    <submittedName>
        <fullName evidence="9">Major facilitator superfamily transporter MFS_1</fullName>
    </submittedName>
</protein>
<dbReference type="GO" id="GO:0016020">
    <property type="term" value="C:membrane"/>
    <property type="evidence" value="ECO:0007669"/>
    <property type="project" value="UniProtKB-SubCell"/>
</dbReference>
<keyword evidence="4 7" id="KW-1133">Transmembrane helix</keyword>
<dbReference type="CDD" id="cd17328">
    <property type="entry name" value="MFS_spinster_like"/>
    <property type="match status" value="1"/>
</dbReference>
<evidence type="ECO:0000256" key="4">
    <source>
        <dbReference type="ARBA" id="ARBA00022989"/>
    </source>
</evidence>
<feature type="transmembrane region" description="Helical" evidence="7">
    <location>
        <begin position="353"/>
        <end position="376"/>
    </location>
</feature>
<dbReference type="PANTHER" id="PTHR23505:SF79">
    <property type="entry name" value="PROTEIN SPINSTER"/>
    <property type="match status" value="1"/>
</dbReference>